<dbReference type="Proteomes" id="UP001432027">
    <property type="component" value="Unassembled WGS sequence"/>
</dbReference>
<reference evidence="2" key="1">
    <citation type="submission" date="2023-10" db="EMBL/GenBank/DDBJ databases">
        <title>Genome assembly of Pristionchus species.</title>
        <authorList>
            <person name="Yoshida K."/>
            <person name="Sommer R.J."/>
        </authorList>
    </citation>
    <scope>NUCLEOTIDE SEQUENCE</scope>
    <source>
        <strain evidence="2">RS0144</strain>
    </source>
</reference>
<dbReference type="EMBL" id="BTSX01000002">
    <property type="protein sequence ID" value="GMS82408.1"/>
    <property type="molecule type" value="Genomic_DNA"/>
</dbReference>
<sequence length="93" mass="10669">KRRRCTGSGSRARTSSTRTSSSCKWSARRRMRGPMESSCRRRSRSTVSRPSQATLTTIWTASILQTTTVTTTRTMTKTKERRRTHSMNRTRAV</sequence>
<comment type="caution">
    <text evidence="2">The sequence shown here is derived from an EMBL/GenBank/DDBJ whole genome shotgun (WGS) entry which is preliminary data.</text>
</comment>
<feature type="non-terminal residue" evidence="2">
    <location>
        <position position="93"/>
    </location>
</feature>
<feature type="region of interest" description="Disordered" evidence="1">
    <location>
        <begin position="1"/>
        <end position="51"/>
    </location>
</feature>
<evidence type="ECO:0000313" key="3">
    <source>
        <dbReference type="Proteomes" id="UP001432027"/>
    </source>
</evidence>
<dbReference type="AlphaFoldDB" id="A0AAV5SP68"/>
<gene>
    <name evidence="2" type="ORF">PENTCL1PPCAC_4583</name>
</gene>
<feature type="region of interest" description="Disordered" evidence="1">
    <location>
        <begin position="70"/>
        <end position="93"/>
    </location>
</feature>
<protein>
    <submittedName>
        <fullName evidence="2">Uncharacterized protein</fullName>
    </submittedName>
</protein>
<evidence type="ECO:0000256" key="1">
    <source>
        <dbReference type="SAM" id="MobiDB-lite"/>
    </source>
</evidence>
<feature type="compositionally biased region" description="Low complexity" evidence="1">
    <location>
        <begin position="1"/>
        <end position="23"/>
    </location>
</feature>
<feature type="non-terminal residue" evidence="2">
    <location>
        <position position="1"/>
    </location>
</feature>
<proteinExistence type="predicted"/>
<keyword evidence="3" id="KW-1185">Reference proteome</keyword>
<organism evidence="2 3">
    <name type="scientific">Pristionchus entomophagus</name>
    <dbReference type="NCBI Taxonomy" id="358040"/>
    <lineage>
        <taxon>Eukaryota</taxon>
        <taxon>Metazoa</taxon>
        <taxon>Ecdysozoa</taxon>
        <taxon>Nematoda</taxon>
        <taxon>Chromadorea</taxon>
        <taxon>Rhabditida</taxon>
        <taxon>Rhabditina</taxon>
        <taxon>Diplogasteromorpha</taxon>
        <taxon>Diplogasteroidea</taxon>
        <taxon>Neodiplogasteridae</taxon>
        <taxon>Pristionchus</taxon>
    </lineage>
</organism>
<feature type="compositionally biased region" description="Basic residues" evidence="1">
    <location>
        <begin position="79"/>
        <end position="93"/>
    </location>
</feature>
<evidence type="ECO:0000313" key="2">
    <source>
        <dbReference type="EMBL" id="GMS82408.1"/>
    </source>
</evidence>
<name>A0AAV5SP68_9BILA</name>
<accession>A0AAV5SP68</accession>